<evidence type="ECO:0000256" key="1">
    <source>
        <dbReference type="SAM" id="MobiDB-lite"/>
    </source>
</evidence>
<dbReference type="EMBL" id="JARK01000262">
    <property type="protein sequence ID" value="EYC39329.1"/>
    <property type="molecule type" value="Genomic_DNA"/>
</dbReference>
<evidence type="ECO:0000313" key="3">
    <source>
        <dbReference type="EMBL" id="EYC39329.1"/>
    </source>
</evidence>
<dbReference type="Pfam" id="PF12130">
    <property type="entry name" value="bMERB_dom"/>
    <property type="match status" value="1"/>
</dbReference>
<dbReference type="PROSITE" id="PS50021">
    <property type="entry name" value="CH"/>
    <property type="match status" value="1"/>
</dbReference>
<sequence length="652" mass="73668">MIRRQRERFELKLALQKSTNAILMRHICLSLLLYHNQTLKHQVDEHSRPVEVPQPQTLVTQSASPRTIRAHSPRAPSRERVPERLEGEALLAWTQRVTNGYHGVKVNDFTKSWRSGLALNALLHSYRPDLAGDFDALDFSETMNGRKSNVKKALAVARAIGVSDIPDENDILTPDSKTIRILLERLRRVLEGNTDLPTPTSTSDHRISQLYHISEAEKKVIDEINRIKEQREADSAVDYSQVKEHPDGTGVTKTSFTRTVHITSTTTKDSNGGTDVIGDELERDVSFRDHDVSVTMVTPTLPTIRSSGRCTSPSKKEELRKKARQMLENPSAAVSAMKTQSNDDSRRRQEARRLIEDAVTDGATYLVGPELVRPTITIHTFNKRDPSPVLQRKQYDATPVIPGMGRPTQMMNDRLKSRGGGSSSAFDRVKRFGSMRSQELKEAMAQLAKQYGINDTPSGSQSSVGATPTRKVTSQWEKDVDDIEGTAVEQQRIQERLGDVTAQASAIQAKIRETEQGSSEEQTLLETYMNLTNEKNSLVGKQEYYNIIENIREASRHIADLNQQLDSLTRNTPDDYFKTAEEKDRTDELMESYMDAIQKKDDLIQKLFATEEQLLEDENRLKSLTLERASNFVRGNDEPLTASRRIMTWLRG</sequence>
<evidence type="ECO:0000259" key="2">
    <source>
        <dbReference type="PROSITE" id="PS50021"/>
    </source>
</evidence>
<dbReference type="PANTHER" id="PTHR23167">
    <property type="entry name" value="CALPONIN HOMOLOGY DOMAIN-CONTAINING PROTEIN DDB_G0272472-RELATED"/>
    <property type="match status" value="1"/>
</dbReference>
<evidence type="ECO:0000313" key="4">
    <source>
        <dbReference type="Proteomes" id="UP000024635"/>
    </source>
</evidence>
<feature type="domain" description="Calponin-homology (CH)" evidence="2">
    <location>
        <begin position="84"/>
        <end position="191"/>
    </location>
</feature>
<dbReference type="InterPro" id="IPR050540">
    <property type="entry name" value="F-actin_Monoox_Mical"/>
</dbReference>
<dbReference type="Pfam" id="PF00307">
    <property type="entry name" value="CH"/>
    <property type="match status" value="1"/>
</dbReference>
<feature type="compositionally biased region" description="Polar residues" evidence="1">
    <location>
        <begin position="453"/>
        <end position="475"/>
    </location>
</feature>
<dbReference type="AlphaFoldDB" id="A0A016WHM7"/>
<dbReference type="PANTHER" id="PTHR23167:SF46">
    <property type="entry name" value="EPS15 HOMOLOGY DOMAIN CONTAINING PROTEIN-BINDING PROTEIN 1, ISOFORM F"/>
    <property type="match status" value="1"/>
</dbReference>
<organism evidence="3 4">
    <name type="scientific">Ancylostoma ceylanicum</name>
    <dbReference type="NCBI Taxonomy" id="53326"/>
    <lineage>
        <taxon>Eukaryota</taxon>
        <taxon>Metazoa</taxon>
        <taxon>Ecdysozoa</taxon>
        <taxon>Nematoda</taxon>
        <taxon>Chromadorea</taxon>
        <taxon>Rhabditida</taxon>
        <taxon>Rhabditina</taxon>
        <taxon>Rhabditomorpha</taxon>
        <taxon>Strongyloidea</taxon>
        <taxon>Ancylostomatidae</taxon>
        <taxon>Ancylostomatinae</taxon>
        <taxon>Ancylostoma</taxon>
    </lineage>
</organism>
<dbReference type="SMART" id="SM01203">
    <property type="entry name" value="DUF3585"/>
    <property type="match status" value="1"/>
</dbReference>
<reference evidence="4" key="1">
    <citation type="journal article" date="2015" name="Nat. Genet.">
        <title>The genome and transcriptome of the zoonotic hookworm Ancylostoma ceylanicum identify infection-specific gene families.</title>
        <authorList>
            <person name="Schwarz E.M."/>
            <person name="Hu Y."/>
            <person name="Antoshechkin I."/>
            <person name="Miller M.M."/>
            <person name="Sternberg P.W."/>
            <person name="Aroian R.V."/>
        </authorList>
    </citation>
    <scope>NUCLEOTIDE SEQUENCE</scope>
    <source>
        <strain evidence="4">HY135</strain>
    </source>
</reference>
<dbReference type="Gene3D" id="1.10.418.10">
    <property type="entry name" value="Calponin-like domain"/>
    <property type="match status" value="1"/>
</dbReference>
<feature type="region of interest" description="Disordered" evidence="1">
    <location>
        <begin position="324"/>
        <end position="349"/>
    </location>
</feature>
<comment type="caution">
    <text evidence="3">The sequence shown here is derived from an EMBL/GenBank/DDBJ whole genome shotgun (WGS) entry which is preliminary data.</text>
</comment>
<feature type="region of interest" description="Disordered" evidence="1">
    <location>
        <begin position="58"/>
        <end position="81"/>
    </location>
</feature>
<accession>A0A016WHM7</accession>
<gene>
    <name evidence="3" type="primary">Acey_s0662.g1291</name>
    <name evidence="3" type="ORF">Y032_0662g1291</name>
</gene>
<proteinExistence type="predicted"/>
<name>A0A016WHM7_9BILA</name>
<dbReference type="InterPro" id="IPR001715">
    <property type="entry name" value="CH_dom"/>
</dbReference>
<protein>
    <recommendedName>
        <fullName evidence="2">Calponin-homology (CH) domain-containing protein</fullName>
    </recommendedName>
</protein>
<dbReference type="InterPro" id="IPR022735">
    <property type="entry name" value="bMERB_dom"/>
</dbReference>
<keyword evidence="4" id="KW-1185">Reference proteome</keyword>
<feature type="region of interest" description="Disordered" evidence="1">
    <location>
        <begin position="453"/>
        <end position="477"/>
    </location>
</feature>
<dbReference type="OrthoDB" id="5972258at2759"/>
<dbReference type="Proteomes" id="UP000024635">
    <property type="component" value="Unassembled WGS sequence"/>
</dbReference>
<dbReference type="InterPro" id="IPR036872">
    <property type="entry name" value="CH_dom_sf"/>
</dbReference>
<dbReference type="SMART" id="SM00033">
    <property type="entry name" value="CH"/>
    <property type="match status" value="1"/>
</dbReference>
<dbReference type="SUPFAM" id="SSF47576">
    <property type="entry name" value="Calponin-homology domain, CH-domain"/>
    <property type="match status" value="1"/>
</dbReference>